<proteinExistence type="predicted"/>
<reference evidence="2" key="1">
    <citation type="submission" date="2025-08" db="UniProtKB">
        <authorList>
            <consortium name="Ensembl"/>
        </authorList>
    </citation>
    <scope>IDENTIFICATION</scope>
</reference>
<feature type="transmembrane region" description="Helical" evidence="1">
    <location>
        <begin position="42"/>
        <end position="62"/>
    </location>
</feature>
<dbReference type="AlphaFoldDB" id="A0A8C5ZTN7"/>
<dbReference type="Proteomes" id="UP000694407">
    <property type="component" value="Unplaced"/>
</dbReference>
<keyword evidence="1" id="KW-0812">Transmembrane</keyword>
<evidence type="ECO:0000256" key="1">
    <source>
        <dbReference type="SAM" id="Phobius"/>
    </source>
</evidence>
<protein>
    <submittedName>
        <fullName evidence="2">Uncharacterized protein</fullName>
    </submittedName>
</protein>
<reference evidence="2" key="2">
    <citation type="submission" date="2025-09" db="UniProtKB">
        <authorList>
            <consortium name="Ensembl"/>
        </authorList>
    </citation>
    <scope>IDENTIFICATION</scope>
</reference>
<name>A0A8C5ZTN7_MARMA</name>
<dbReference type="GeneTree" id="ENSGT00940000167974"/>
<organism evidence="2 3">
    <name type="scientific">Marmota marmota marmota</name>
    <name type="common">Alpine marmot</name>
    <dbReference type="NCBI Taxonomy" id="9994"/>
    <lineage>
        <taxon>Eukaryota</taxon>
        <taxon>Metazoa</taxon>
        <taxon>Chordata</taxon>
        <taxon>Craniata</taxon>
        <taxon>Vertebrata</taxon>
        <taxon>Euteleostomi</taxon>
        <taxon>Mammalia</taxon>
        <taxon>Eutheria</taxon>
        <taxon>Euarchontoglires</taxon>
        <taxon>Glires</taxon>
        <taxon>Rodentia</taxon>
        <taxon>Sciuromorpha</taxon>
        <taxon>Sciuridae</taxon>
        <taxon>Xerinae</taxon>
        <taxon>Marmotini</taxon>
        <taxon>Marmota</taxon>
    </lineage>
</organism>
<keyword evidence="1" id="KW-1133">Transmembrane helix</keyword>
<sequence>ACTLVPFHILTTFPLGDFSKASGFKVQGPKIFNEQLTLIAIYNPYFLILLILLFFMLMNPYYKGKERKKLRKTTTDSTKK</sequence>
<accession>A0A8C5ZTN7</accession>
<evidence type="ECO:0000313" key="3">
    <source>
        <dbReference type="Proteomes" id="UP000694407"/>
    </source>
</evidence>
<dbReference type="Ensembl" id="ENSMMMT00000021347.1">
    <property type="protein sequence ID" value="ENSMMMP00000018791.1"/>
    <property type="gene ID" value="ENSMMMG00000016630.1"/>
</dbReference>
<keyword evidence="1" id="KW-0472">Membrane</keyword>
<keyword evidence="3" id="KW-1185">Reference proteome</keyword>
<evidence type="ECO:0000313" key="2">
    <source>
        <dbReference type="Ensembl" id="ENSMMMP00000018791.1"/>
    </source>
</evidence>